<evidence type="ECO:0000313" key="3">
    <source>
        <dbReference type="Proteomes" id="UP001488838"/>
    </source>
</evidence>
<sequence>MSSQGRVDTAHHLAVGGDPWEDDVVSAFRRAFVHQGHLGGLVHTGQQLPIVATFNRELLHFMASIDSPVSALSDLRISGKDGKNQALDQVVVITSSCDRGKRNNEQEVFQRQHIEDIKVAGKKKKGQPNYTALKAKIRFPWTRNVVMFAKELSDDLYKFAKSPETPASLTTCPSKKLKWSDEPTE</sequence>
<dbReference type="Proteomes" id="UP001488838">
    <property type="component" value="Unassembled WGS sequence"/>
</dbReference>
<proteinExistence type="predicted"/>
<reference evidence="2 3" key="1">
    <citation type="journal article" date="2023" name="bioRxiv">
        <title>Conserved and derived expression patterns and positive selection on dental genes reveal complex evolutionary context of ever-growing rodent molars.</title>
        <authorList>
            <person name="Calamari Z.T."/>
            <person name="Song A."/>
            <person name="Cohen E."/>
            <person name="Akter M."/>
            <person name="Roy R.D."/>
            <person name="Hallikas O."/>
            <person name="Christensen M.M."/>
            <person name="Li P."/>
            <person name="Marangoni P."/>
            <person name="Jernvall J."/>
            <person name="Klein O.D."/>
        </authorList>
    </citation>
    <scope>NUCLEOTIDE SEQUENCE [LARGE SCALE GENOMIC DNA]</scope>
    <source>
        <strain evidence="2">V071</strain>
    </source>
</reference>
<keyword evidence="3" id="KW-1185">Reference proteome</keyword>
<dbReference type="AlphaFoldDB" id="A0AAW0JJ14"/>
<comment type="caution">
    <text evidence="2">The sequence shown here is derived from an EMBL/GenBank/DDBJ whole genome shotgun (WGS) entry which is preliminary data.</text>
</comment>
<protein>
    <submittedName>
        <fullName evidence="2">Uncharacterized protein</fullName>
    </submittedName>
</protein>
<organism evidence="2 3">
    <name type="scientific">Myodes glareolus</name>
    <name type="common">Bank vole</name>
    <name type="synonym">Clethrionomys glareolus</name>
    <dbReference type="NCBI Taxonomy" id="447135"/>
    <lineage>
        <taxon>Eukaryota</taxon>
        <taxon>Metazoa</taxon>
        <taxon>Chordata</taxon>
        <taxon>Craniata</taxon>
        <taxon>Vertebrata</taxon>
        <taxon>Euteleostomi</taxon>
        <taxon>Mammalia</taxon>
        <taxon>Eutheria</taxon>
        <taxon>Euarchontoglires</taxon>
        <taxon>Glires</taxon>
        <taxon>Rodentia</taxon>
        <taxon>Myomorpha</taxon>
        <taxon>Muroidea</taxon>
        <taxon>Cricetidae</taxon>
        <taxon>Arvicolinae</taxon>
        <taxon>Myodes</taxon>
    </lineage>
</organism>
<dbReference type="EMBL" id="JBBHLL010000032">
    <property type="protein sequence ID" value="KAK7826835.1"/>
    <property type="molecule type" value="Genomic_DNA"/>
</dbReference>
<accession>A0AAW0JJ14</accession>
<gene>
    <name evidence="2" type="ORF">U0070_026431</name>
</gene>
<evidence type="ECO:0000313" key="2">
    <source>
        <dbReference type="EMBL" id="KAK7826835.1"/>
    </source>
</evidence>
<feature type="region of interest" description="Disordered" evidence="1">
    <location>
        <begin position="163"/>
        <end position="185"/>
    </location>
</feature>
<name>A0AAW0JJ14_MYOGA</name>
<evidence type="ECO:0000256" key="1">
    <source>
        <dbReference type="SAM" id="MobiDB-lite"/>
    </source>
</evidence>
<feature type="non-terminal residue" evidence="2">
    <location>
        <position position="185"/>
    </location>
</feature>